<accession>A0A6M5YNN7</accession>
<keyword evidence="3 5" id="KW-0418">Kinase</keyword>
<evidence type="ECO:0000256" key="2">
    <source>
        <dbReference type="ARBA" id="ARBA00022679"/>
    </source>
</evidence>
<organism evidence="5 6">
    <name type="scientific">Frigoriglobus tundricola</name>
    <dbReference type="NCBI Taxonomy" id="2774151"/>
    <lineage>
        <taxon>Bacteria</taxon>
        <taxon>Pseudomonadati</taxon>
        <taxon>Planctomycetota</taxon>
        <taxon>Planctomycetia</taxon>
        <taxon>Gemmatales</taxon>
        <taxon>Gemmataceae</taxon>
        <taxon>Frigoriglobus</taxon>
    </lineage>
</organism>
<comment type="similarity">
    <text evidence="1">Belongs to the carbohydrate kinase PfkB family.</text>
</comment>
<gene>
    <name evidence="5" type="ORF">FTUN_3263</name>
</gene>
<evidence type="ECO:0000313" key="6">
    <source>
        <dbReference type="Proteomes" id="UP000503447"/>
    </source>
</evidence>
<dbReference type="SUPFAM" id="SSF53613">
    <property type="entry name" value="Ribokinase-like"/>
    <property type="match status" value="1"/>
</dbReference>
<reference evidence="6" key="1">
    <citation type="submission" date="2020-05" db="EMBL/GenBank/DDBJ databases">
        <title>Frigoriglobus tundricola gen. nov., sp. nov., a psychrotolerant cellulolytic planctomycete of the family Gemmataceae with two divergent copies of 16S rRNA gene.</title>
        <authorList>
            <person name="Kulichevskaya I.S."/>
            <person name="Ivanova A.A."/>
            <person name="Naumoff D.G."/>
            <person name="Beletsky A.V."/>
            <person name="Rijpstra W.I.C."/>
            <person name="Sinninghe Damste J.S."/>
            <person name="Mardanov A.V."/>
            <person name="Ravin N.V."/>
            <person name="Dedysh S.N."/>
        </authorList>
    </citation>
    <scope>NUCLEOTIDE SEQUENCE [LARGE SCALE GENOMIC DNA]</scope>
    <source>
        <strain evidence="6">PL17</strain>
    </source>
</reference>
<feature type="domain" description="Carbohydrate kinase PfkB" evidence="4">
    <location>
        <begin position="18"/>
        <end position="99"/>
    </location>
</feature>
<dbReference type="InterPro" id="IPR029056">
    <property type="entry name" value="Ribokinase-like"/>
</dbReference>
<dbReference type="InterPro" id="IPR011611">
    <property type="entry name" value="PfkB_dom"/>
</dbReference>
<keyword evidence="6" id="KW-1185">Reference proteome</keyword>
<dbReference type="PROSITE" id="PS00584">
    <property type="entry name" value="PFKB_KINASES_2"/>
    <property type="match status" value="1"/>
</dbReference>
<dbReference type="Gene3D" id="3.40.1190.20">
    <property type="match status" value="1"/>
</dbReference>
<dbReference type="EMBL" id="CP053452">
    <property type="protein sequence ID" value="QJW95709.1"/>
    <property type="molecule type" value="Genomic_DNA"/>
</dbReference>
<evidence type="ECO:0000256" key="3">
    <source>
        <dbReference type="ARBA" id="ARBA00022777"/>
    </source>
</evidence>
<evidence type="ECO:0000259" key="4">
    <source>
        <dbReference type="Pfam" id="PF00294"/>
    </source>
</evidence>
<dbReference type="KEGG" id="ftj:FTUN_3263"/>
<proteinExistence type="inferred from homology"/>
<dbReference type="Pfam" id="PF00294">
    <property type="entry name" value="PfkB"/>
    <property type="match status" value="2"/>
</dbReference>
<dbReference type="AlphaFoldDB" id="A0A6M5YNN7"/>
<dbReference type="GO" id="GO:0008865">
    <property type="term" value="F:fructokinase activity"/>
    <property type="evidence" value="ECO:0007669"/>
    <property type="project" value="UniProtKB-EC"/>
</dbReference>
<dbReference type="EC" id="2.7.1.4" evidence="5"/>
<dbReference type="Proteomes" id="UP000503447">
    <property type="component" value="Chromosome"/>
</dbReference>
<keyword evidence="2 5" id="KW-0808">Transferase</keyword>
<evidence type="ECO:0000313" key="5">
    <source>
        <dbReference type="EMBL" id="QJW95709.1"/>
    </source>
</evidence>
<sequence>MNPIVGIGEVLWDVYPDGHKVAGGAPFNFAFHCHQLGHPAVIVSRVGNDDLGRELRERVRELGLSDEYIQTDYNHPTGTVQVTLDANAVPTYTITENVAWDHIEWDEKLADLASRYRAVCFGTLALRTRPNDRGAIPPFIQANNNVFGPLGPYDPLTLGHWAPRFASMPLRVADLNLRPPHSTEWAIQSCSVWGYWVKMSADELRELGGTEAGLRDQTPRRYYDTCWWENSDPNQVLIVTDGPNGVTVVQGKDEFHEPGVPAKVVDTVGAGDAFTAAMVCLHLEGKPLRACARFAVHYAARVCEQPGGTPRIDRSAVERAVFGK</sequence>
<dbReference type="PROSITE" id="PS00583">
    <property type="entry name" value="PFKB_KINASES_1"/>
    <property type="match status" value="1"/>
</dbReference>
<dbReference type="InterPro" id="IPR050306">
    <property type="entry name" value="PfkB_Carbo_kinase"/>
</dbReference>
<dbReference type="PANTHER" id="PTHR43085:SF57">
    <property type="entry name" value="CARBOHYDRATE KINASE PFKB DOMAIN-CONTAINING PROTEIN"/>
    <property type="match status" value="1"/>
</dbReference>
<protein>
    <submittedName>
        <fullName evidence="5">Fructokinase</fullName>
        <ecNumber evidence="5">2.7.1.4</ecNumber>
    </submittedName>
</protein>
<name>A0A6M5YNN7_9BACT</name>
<dbReference type="RefSeq" id="WP_171471446.1">
    <property type="nucleotide sequence ID" value="NZ_CP053452.2"/>
</dbReference>
<dbReference type="InterPro" id="IPR002173">
    <property type="entry name" value="Carboh/pur_kinase_PfkB_CS"/>
</dbReference>
<evidence type="ECO:0000256" key="1">
    <source>
        <dbReference type="ARBA" id="ARBA00010688"/>
    </source>
</evidence>
<dbReference type="CDD" id="cd01167">
    <property type="entry name" value="bac_FRK"/>
    <property type="match status" value="1"/>
</dbReference>
<feature type="domain" description="Carbohydrate kinase PfkB" evidence="4">
    <location>
        <begin position="174"/>
        <end position="309"/>
    </location>
</feature>
<dbReference type="PANTHER" id="PTHR43085">
    <property type="entry name" value="HEXOKINASE FAMILY MEMBER"/>
    <property type="match status" value="1"/>
</dbReference>